<reference evidence="1 2" key="1">
    <citation type="journal article" date="2016" name="Nat. Commun.">
        <title>Thousands of microbial genomes shed light on interconnected biogeochemical processes in an aquifer system.</title>
        <authorList>
            <person name="Anantharaman K."/>
            <person name="Brown C.T."/>
            <person name="Hug L.A."/>
            <person name="Sharon I."/>
            <person name="Castelle C.J."/>
            <person name="Probst A.J."/>
            <person name="Thomas B.C."/>
            <person name="Singh A."/>
            <person name="Wilkins M.J."/>
            <person name="Karaoz U."/>
            <person name="Brodie E.L."/>
            <person name="Williams K.H."/>
            <person name="Hubbard S.S."/>
            <person name="Banfield J.F."/>
        </authorList>
    </citation>
    <scope>NUCLEOTIDE SEQUENCE [LARGE SCALE GENOMIC DNA]</scope>
</reference>
<evidence type="ECO:0008006" key="3">
    <source>
        <dbReference type="Google" id="ProtNLM"/>
    </source>
</evidence>
<dbReference type="AlphaFoldDB" id="A0A1F6YSC0"/>
<proteinExistence type="predicted"/>
<dbReference type="Pfam" id="PF11080">
    <property type="entry name" value="GhoS"/>
    <property type="match status" value="1"/>
</dbReference>
<gene>
    <name evidence="1" type="ORF">A2456_00905</name>
</gene>
<dbReference type="InterPro" id="IPR038241">
    <property type="entry name" value="GhoS_sf"/>
</dbReference>
<name>A0A1F6YSC0_9BACT</name>
<dbReference type="EMBL" id="MFWE01000025">
    <property type="protein sequence ID" value="OGJ09263.1"/>
    <property type="molecule type" value="Genomic_DNA"/>
</dbReference>
<comment type="caution">
    <text evidence="1">The sequence shown here is derived from an EMBL/GenBank/DDBJ whole genome shotgun (WGS) entry which is preliminary data.</text>
</comment>
<organism evidence="1 2">
    <name type="scientific">Candidatus Nomurabacteria bacterium RIFOXYC2_FULL_36_19</name>
    <dbReference type="NCBI Taxonomy" id="1801806"/>
    <lineage>
        <taxon>Bacteria</taxon>
        <taxon>Candidatus Nomuraibacteriota</taxon>
    </lineage>
</organism>
<dbReference type="InterPro" id="IPR022597">
    <property type="entry name" value="GhoS"/>
</dbReference>
<evidence type="ECO:0000313" key="1">
    <source>
        <dbReference type="EMBL" id="OGJ09263.1"/>
    </source>
</evidence>
<dbReference type="Proteomes" id="UP000178975">
    <property type="component" value="Unassembled WGS sequence"/>
</dbReference>
<dbReference type="Gene3D" id="3.30.70.2360">
    <property type="match status" value="1"/>
</dbReference>
<protein>
    <recommendedName>
        <fullName evidence="3">DUF2622 domain-containing protein</fullName>
    </recommendedName>
</protein>
<sequence length="95" mass="10707">MSNYTVRVELHSAQYNPDFEILHSAMQNEGFSKLITSDNGKIYHLPRGEYTISTSENRSQVLKTTQRAVQKTGESAEILVTESAGRTWDGLSEKK</sequence>
<accession>A0A1F6YSC0</accession>
<evidence type="ECO:0000313" key="2">
    <source>
        <dbReference type="Proteomes" id="UP000178975"/>
    </source>
</evidence>
<dbReference type="GO" id="GO:0004521">
    <property type="term" value="F:RNA endonuclease activity"/>
    <property type="evidence" value="ECO:0007669"/>
    <property type="project" value="InterPro"/>
</dbReference>